<keyword evidence="1" id="KW-0732">Signal</keyword>
<dbReference type="Proteomes" id="UP000799118">
    <property type="component" value="Unassembled WGS sequence"/>
</dbReference>
<name>A0A6A4HPX6_9AGAR</name>
<evidence type="ECO:0000313" key="3">
    <source>
        <dbReference type="Proteomes" id="UP000799118"/>
    </source>
</evidence>
<gene>
    <name evidence="2" type="ORF">BT96DRAFT_938938</name>
</gene>
<feature type="chain" id="PRO_5025687480" evidence="1">
    <location>
        <begin position="25"/>
        <end position="151"/>
    </location>
</feature>
<keyword evidence="3" id="KW-1185">Reference proteome</keyword>
<organism evidence="2 3">
    <name type="scientific">Gymnopus androsaceus JB14</name>
    <dbReference type="NCBI Taxonomy" id="1447944"/>
    <lineage>
        <taxon>Eukaryota</taxon>
        <taxon>Fungi</taxon>
        <taxon>Dikarya</taxon>
        <taxon>Basidiomycota</taxon>
        <taxon>Agaricomycotina</taxon>
        <taxon>Agaricomycetes</taxon>
        <taxon>Agaricomycetidae</taxon>
        <taxon>Agaricales</taxon>
        <taxon>Marasmiineae</taxon>
        <taxon>Omphalotaceae</taxon>
        <taxon>Gymnopus</taxon>
    </lineage>
</organism>
<dbReference type="EMBL" id="ML769461">
    <property type="protein sequence ID" value="KAE9400043.1"/>
    <property type="molecule type" value="Genomic_DNA"/>
</dbReference>
<dbReference type="AlphaFoldDB" id="A0A6A4HPX6"/>
<feature type="signal peptide" evidence="1">
    <location>
        <begin position="1"/>
        <end position="24"/>
    </location>
</feature>
<evidence type="ECO:0000256" key="1">
    <source>
        <dbReference type="SAM" id="SignalP"/>
    </source>
</evidence>
<dbReference type="OrthoDB" id="2988586at2759"/>
<evidence type="ECO:0000313" key="2">
    <source>
        <dbReference type="EMBL" id="KAE9400043.1"/>
    </source>
</evidence>
<protein>
    <submittedName>
        <fullName evidence="2">Uncharacterized protein</fullName>
    </submittedName>
</protein>
<proteinExistence type="predicted"/>
<accession>A0A6A4HPX6</accession>
<reference evidence="2" key="1">
    <citation type="journal article" date="2019" name="Environ. Microbiol.">
        <title>Fungal ecological strategies reflected in gene transcription - a case study of two litter decomposers.</title>
        <authorList>
            <person name="Barbi F."/>
            <person name="Kohler A."/>
            <person name="Barry K."/>
            <person name="Baskaran P."/>
            <person name="Daum C."/>
            <person name="Fauchery L."/>
            <person name="Ihrmark K."/>
            <person name="Kuo A."/>
            <person name="LaButti K."/>
            <person name="Lipzen A."/>
            <person name="Morin E."/>
            <person name="Grigoriev I.V."/>
            <person name="Henrissat B."/>
            <person name="Lindahl B."/>
            <person name="Martin F."/>
        </authorList>
    </citation>
    <scope>NUCLEOTIDE SEQUENCE</scope>
    <source>
        <strain evidence="2">JB14</strain>
    </source>
</reference>
<sequence length="151" mass="16386">MKFNTAIFASAASILFSAATHVSATATPVLTARDSLPTLYNGQNISFEYSDIIVSGSNLFGIGCQPYGEATPSNLFAADEFGASEWDATTVLGIYDYDLVNATYVLQFPFFDPGTAYTVSMFEYDITTGAVVRANLKNQSFIWVNRPGQED</sequence>